<dbReference type="SMART" id="SM00331">
    <property type="entry name" value="PP2C_SIG"/>
    <property type="match status" value="1"/>
</dbReference>
<reference evidence="4 5" key="1">
    <citation type="submission" date="2017-04" db="EMBL/GenBank/DDBJ databases">
        <authorList>
            <person name="Afonso C.L."/>
            <person name="Miller P.J."/>
            <person name="Scott M.A."/>
            <person name="Spackman E."/>
            <person name="Goraichik I."/>
            <person name="Dimitrov K.M."/>
            <person name="Suarez D.L."/>
            <person name="Swayne D.E."/>
        </authorList>
    </citation>
    <scope>NUCLEOTIDE SEQUENCE [LARGE SCALE GENOMIC DNA]</scope>
    <source>
        <strain evidence="4 5">DSM 3385</strain>
    </source>
</reference>
<evidence type="ECO:0000313" key="5">
    <source>
        <dbReference type="Proteomes" id="UP000192418"/>
    </source>
</evidence>
<dbReference type="PANTHER" id="PTHR43156:SF2">
    <property type="entry name" value="STAGE II SPORULATION PROTEIN E"/>
    <property type="match status" value="1"/>
</dbReference>
<dbReference type="Gene3D" id="3.30.450.20">
    <property type="entry name" value="PAS domain"/>
    <property type="match status" value="2"/>
</dbReference>
<dbReference type="OrthoDB" id="9802500at2"/>
<dbReference type="RefSeq" id="WP_084071383.1">
    <property type="nucleotide sequence ID" value="NZ_FWXY01000027.1"/>
</dbReference>
<sequence>MMHSLQTKILLLISIIFIATTASIIFLTQTDVKNAILNSEHKNIENIKQIILLSVEGKYKNLLLDKVAFIKRRKKQLQGESALLMKSMDLLYQVSPNAHEALAKKNVLDWLSTLEISSEIFLADASHDIFFHSAGILDGKNLTSVKDIKSKPVSQSINTPDSLFHKFAVFSCQNEKNKKIAYLIRIPHWEWTLGITNDISEIEAETREKINDIIEVLEENFKQIRIAQTGTIFLFNHAGDLLIPPADTYLSTVTTNITQSFMAHADQDAPTTFFMGKKNINAYTSHIKALDWYITALVPVEEIRQPAGQLAARLSTVIAIIFLVGFFVLSLAVKRFSNPLKLLTQKIKHIPHENLTAPEFTLNLKKDFYTGRKDEVGALASSFLYMFQELQTSITQLIDTTTAKERIESELNVARDIQLGILPKVFPPYPEKKEFDLHAYLEPAREVGGDLFDFFMMDDEHLCISIGDVSDKGVPAALFMVITKTLIKTYAETTDSTSIIITKINELLSKDNPNCMFVTLLVGILNIKTGLLRYSNAGHNPPIIKSGNNTFFQKGLSGPMAGAMEGMAFKELAVTLKPGDTLFFYTDGVTEAMNSNKALYSDAKLLELIDNTNDLDAKAIIERVNHDLKNFSKEAPQSDDITMLSLIFKGTKPGDPPQLQN</sequence>
<evidence type="ECO:0000256" key="1">
    <source>
        <dbReference type="ARBA" id="ARBA00022801"/>
    </source>
</evidence>
<evidence type="ECO:0000256" key="2">
    <source>
        <dbReference type="SAM" id="Phobius"/>
    </source>
</evidence>
<dbReference type="Pfam" id="PF08269">
    <property type="entry name" value="dCache_2"/>
    <property type="match status" value="1"/>
</dbReference>
<proteinExistence type="predicted"/>
<dbReference type="CDD" id="cd18774">
    <property type="entry name" value="PDC2_HK_sensor"/>
    <property type="match status" value="1"/>
</dbReference>
<dbReference type="Pfam" id="PF00672">
    <property type="entry name" value="HAMP"/>
    <property type="match status" value="1"/>
</dbReference>
<organism evidence="4 5">
    <name type="scientific">Desulfocicer vacuolatum DSM 3385</name>
    <dbReference type="NCBI Taxonomy" id="1121400"/>
    <lineage>
        <taxon>Bacteria</taxon>
        <taxon>Pseudomonadati</taxon>
        <taxon>Thermodesulfobacteriota</taxon>
        <taxon>Desulfobacteria</taxon>
        <taxon>Desulfobacterales</taxon>
        <taxon>Desulfobacteraceae</taxon>
        <taxon>Desulfocicer</taxon>
    </lineage>
</organism>
<dbReference type="Pfam" id="PF07228">
    <property type="entry name" value="SpoIIE"/>
    <property type="match status" value="1"/>
</dbReference>
<dbReference type="STRING" id="1121400.SAMN02746065_12710"/>
<dbReference type="Gene3D" id="1.10.8.500">
    <property type="entry name" value="HAMP domain in histidine kinase"/>
    <property type="match status" value="1"/>
</dbReference>
<dbReference type="GO" id="GO:0016020">
    <property type="term" value="C:membrane"/>
    <property type="evidence" value="ECO:0007669"/>
    <property type="project" value="InterPro"/>
</dbReference>
<dbReference type="InterPro" id="IPR001932">
    <property type="entry name" value="PPM-type_phosphatase-like_dom"/>
</dbReference>
<evidence type="ECO:0000313" key="4">
    <source>
        <dbReference type="EMBL" id="SMD06260.1"/>
    </source>
</evidence>
<dbReference type="InterPro" id="IPR003660">
    <property type="entry name" value="HAMP_dom"/>
</dbReference>
<name>A0A1W2E901_9BACT</name>
<keyword evidence="1" id="KW-0378">Hydrolase</keyword>
<dbReference type="InterPro" id="IPR004010">
    <property type="entry name" value="Double_Cache_2"/>
</dbReference>
<feature type="transmembrane region" description="Helical" evidence="2">
    <location>
        <begin position="310"/>
        <end position="333"/>
    </location>
</feature>
<dbReference type="EMBL" id="FWXY01000027">
    <property type="protein sequence ID" value="SMD06260.1"/>
    <property type="molecule type" value="Genomic_DNA"/>
</dbReference>
<keyword evidence="2" id="KW-1133">Transmembrane helix</keyword>
<gene>
    <name evidence="4" type="ORF">SAMN02746065_12710</name>
</gene>
<dbReference type="Proteomes" id="UP000192418">
    <property type="component" value="Unassembled WGS sequence"/>
</dbReference>
<dbReference type="GO" id="GO:0016791">
    <property type="term" value="F:phosphatase activity"/>
    <property type="evidence" value="ECO:0007669"/>
    <property type="project" value="TreeGrafter"/>
</dbReference>
<accession>A0A1W2E901</accession>
<feature type="transmembrane region" description="Helical" evidence="2">
    <location>
        <begin position="9"/>
        <end position="28"/>
    </location>
</feature>
<keyword evidence="2" id="KW-0472">Membrane</keyword>
<dbReference type="InterPro" id="IPR052016">
    <property type="entry name" value="Bact_Sigma-Reg"/>
</dbReference>
<dbReference type="AlphaFoldDB" id="A0A1W2E901"/>
<keyword evidence="2" id="KW-0812">Transmembrane</keyword>
<feature type="domain" description="PPM-type phosphatase" evidence="3">
    <location>
        <begin position="432"/>
        <end position="648"/>
    </location>
</feature>
<dbReference type="GO" id="GO:0007165">
    <property type="term" value="P:signal transduction"/>
    <property type="evidence" value="ECO:0007669"/>
    <property type="project" value="InterPro"/>
</dbReference>
<dbReference type="PANTHER" id="PTHR43156">
    <property type="entry name" value="STAGE II SPORULATION PROTEIN E-RELATED"/>
    <property type="match status" value="1"/>
</dbReference>
<protein>
    <submittedName>
        <fullName evidence="4">Sigma-B regulation protein RsbU (Phosphoserine phosphatase)</fullName>
    </submittedName>
</protein>
<dbReference type="Gene3D" id="3.60.40.10">
    <property type="entry name" value="PPM-type phosphatase domain"/>
    <property type="match status" value="1"/>
</dbReference>
<evidence type="ECO:0000259" key="3">
    <source>
        <dbReference type="SMART" id="SM00331"/>
    </source>
</evidence>
<keyword evidence="5" id="KW-1185">Reference proteome</keyword>
<dbReference type="InterPro" id="IPR036457">
    <property type="entry name" value="PPM-type-like_dom_sf"/>
</dbReference>